<dbReference type="Proteomes" id="UP000623776">
    <property type="component" value="Unassembled WGS sequence"/>
</dbReference>
<keyword evidence="8" id="KW-1185">Reference proteome</keyword>
<keyword evidence="5 6" id="KW-0472">Membrane</keyword>
<dbReference type="PANTHER" id="PTHR30086">
    <property type="entry name" value="ARGININE EXPORTER PROTEIN ARGO"/>
    <property type="match status" value="1"/>
</dbReference>
<feature type="transmembrane region" description="Helical" evidence="6">
    <location>
        <begin position="152"/>
        <end position="177"/>
    </location>
</feature>
<dbReference type="AlphaFoldDB" id="A0A8H9I2D0"/>
<dbReference type="GO" id="GO:0005886">
    <property type="term" value="C:plasma membrane"/>
    <property type="evidence" value="ECO:0007669"/>
    <property type="project" value="UniProtKB-SubCell"/>
</dbReference>
<feature type="transmembrane region" description="Helical" evidence="6">
    <location>
        <begin position="52"/>
        <end position="70"/>
    </location>
</feature>
<evidence type="ECO:0000256" key="4">
    <source>
        <dbReference type="ARBA" id="ARBA00022989"/>
    </source>
</evidence>
<keyword evidence="3 6" id="KW-0812">Transmembrane</keyword>
<evidence type="ECO:0000256" key="6">
    <source>
        <dbReference type="SAM" id="Phobius"/>
    </source>
</evidence>
<evidence type="ECO:0000313" key="7">
    <source>
        <dbReference type="EMBL" id="GGW27018.1"/>
    </source>
</evidence>
<keyword evidence="2" id="KW-1003">Cell membrane</keyword>
<evidence type="ECO:0000256" key="1">
    <source>
        <dbReference type="ARBA" id="ARBA00004651"/>
    </source>
</evidence>
<evidence type="ECO:0000256" key="5">
    <source>
        <dbReference type="ARBA" id="ARBA00023136"/>
    </source>
</evidence>
<reference evidence="8" key="1">
    <citation type="journal article" date="2019" name="Int. J. Syst. Evol. Microbiol.">
        <title>The Global Catalogue of Microorganisms (GCM) 10K type strain sequencing project: providing services to taxonomists for standard genome sequencing and annotation.</title>
        <authorList>
            <consortium name="The Broad Institute Genomics Platform"/>
            <consortium name="The Broad Institute Genome Sequencing Center for Infectious Disease"/>
            <person name="Wu L."/>
            <person name="Ma J."/>
        </authorList>
    </citation>
    <scope>NUCLEOTIDE SEQUENCE [LARGE SCALE GENOMIC DNA]</scope>
    <source>
        <strain evidence="8">KCTC 22154</strain>
    </source>
</reference>
<dbReference type="Pfam" id="PF01810">
    <property type="entry name" value="LysE"/>
    <property type="match status" value="1"/>
</dbReference>
<dbReference type="EMBL" id="BMXN01000009">
    <property type="protein sequence ID" value="GGW27018.1"/>
    <property type="molecule type" value="Genomic_DNA"/>
</dbReference>
<protein>
    <submittedName>
        <fullName evidence="7">Lysine transporter LysE</fullName>
    </submittedName>
</protein>
<proteinExistence type="predicted"/>
<evidence type="ECO:0000256" key="2">
    <source>
        <dbReference type="ARBA" id="ARBA00022475"/>
    </source>
</evidence>
<comment type="caution">
    <text evidence="7">The sequence shown here is derived from an EMBL/GenBank/DDBJ whole genome shotgun (WGS) entry which is preliminary data.</text>
</comment>
<sequence>MVGTDMTLMTLLLFIPACFALNMAPGPNNLLSMANAKRYGMRVACYAGMGRLVAFVGMITLAATGLATVLHTSEKVFLAVKIAGGLYLFWLAYQLWNADPAEGDSEAPGGKNLLQLARQEFLLAAGNPKAILIFTAFLPQFVDPAGSVGLQFLILGALFLMLEWVAIAGYAFFGKALRHWFSRPSMRRLFNRVCAGLLGSAGAGLLLARRE</sequence>
<comment type="subcellular location">
    <subcellularLocation>
        <location evidence="1">Cell membrane</location>
        <topology evidence="1">Multi-pass membrane protein</topology>
    </subcellularLocation>
</comment>
<dbReference type="PIRSF" id="PIRSF006324">
    <property type="entry name" value="LeuE"/>
    <property type="match status" value="1"/>
</dbReference>
<organism evidence="7 8">
    <name type="scientific">Vreelandella hamiltonii</name>
    <dbReference type="NCBI Taxonomy" id="502829"/>
    <lineage>
        <taxon>Bacteria</taxon>
        <taxon>Pseudomonadati</taxon>
        <taxon>Pseudomonadota</taxon>
        <taxon>Gammaproteobacteria</taxon>
        <taxon>Oceanospirillales</taxon>
        <taxon>Halomonadaceae</taxon>
        <taxon>Vreelandella</taxon>
    </lineage>
</organism>
<evidence type="ECO:0000256" key="3">
    <source>
        <dbReference type="ARBA" id="ARBA00022692"/>
    </source>
</evidence>
<dbReference type="PANTHER" id="PTHR30086:SF20">
    <property type="entry name" value="ARGININE EXPORTER PROTEIN ARGO-RELATED"/>
    <property type="match status" value="1"/>
</dbReference>
<gene>
    <name evidence="7" type="ORF">GCM10007157_19100</name>
</gene>
<keyword evidence="4 6" id="KW-1133">Transmembrane helix</keyword>
<name>A0A8H9I2D0_9GAMM</name>
<feature type="transmembrane region" description="Helical" evidence="6">
    <location>
        <begin position="77"/>
        <end position="96"/>
    </location>
</feature>
<dbReference type="InterPro" id="IPR001123">
    <property type="entry name" value="LeuE-type"/>
</dbReference>
<dbReference type="GO" id="GO:0015171">
    <property type="term" value="F:amino acid transmembrane transporter activity"/>
    <property type="evidence" value="ECO:0007669"/>
    <property type="project" value="TreeGrafter"/>
</dbReference>
<evidence type="ECO:0000313" key="8">
    <source>
        <dbReference type="Proteomes" id="UP000623776"/>
    </source>
</evidence>
<accession>A0A8H9I2D0</accession>